<evidence type="ECO:0000256" key="1">
    <source>
        <dbReference type="SAM" id="MobiDB-lite"/>
    </source>
</evidence>
<gene>
    <name evidence="2" type="ORF">NP233_g2129</name>
</gene>
<feature type="region of interest" description="Disordered" evidence="1">
    <location>
        <begin position="1"/>
        <end position="21"/>
    </location>
</feature>
<dbReference type="EMBL" id="JANIEX010000087">
    <property type="protein sequence ID" value="KAJ3573904.1"/>
    <property type="molecule type" value="Genomic_DNA"/>
</dbReference>
<comment type="caution">
    <text evidence="2">The sequence shown here is derived from an EMBL/GenBank/DDBJ whole genome shotgun (WGS) entry which is preliminary data.</text>
</comment>
<evidence type="ECO:0000313" key="2">
    <source>
        <dbReference type="EMBL" id="KAJ3573904.1"/>
    </source>
</evidence>
<name>A0AAD5W1C4_9AGAR</name>
<evidence type="ECO:0000313" key="3">
    <source>
        <dbReference type="Proteomes" id="UP001213000"/>
    </source>
</evidence>
<accession>A0AAD5W1C4</accession>
<dbReference type="Gene3D" id="1.20.1280.50">
    <property type="match status" value="1"/>
</dbReference>
<dbReference type="AlphaFoldDB" id="A0AAD5W1C4"/>
<sequence length="484" mass="55325">MAQDDYTIESLDRSGPDHTRRAPPELLSAIFSIVCSDPITASKSMTQKFALAAVCRRWHQLIWSFPQLWSKFVAVPRSCDAGVVHLLKLHLENVGEIPISVLLGFQFDRRMESDGDLEIYNTILQLIFSQYSTRIGSLGIRIIDKSIWESIYIYSRHSSFPKLQSLDLEFRYDVLSLRSELRLWYSLFPNLRSLHLAGNAFFPAFFSSTNLTELGLISIHPDDAIYTLALFPSLTSFAIFSGLGSHRIPEVIPTLGISDGVILPNLRRFTWRVASAQTDTSLIKHIHIPTLNHLEWTWGSESGENWRCWEQFFRNIGRINGSIELSLGVHLGPLMAKLLKLFSCQRIRRLKICVRKLKNLDGCLPYLTYSPTTSQASFLGLESLEISLQEMINQVHIFPFLRFIAAILQSRRSPNLATSHIPLSALRIICHGVQLFPRTPNLLDIEKELHFLRDLKKPEDDFGKQLEDLMYGGERSESVKERLR</sequence>
<dbReference type="InterPro" id="IPR032675">
    <property type="entry name" value="LRR_dom_sf"/>
</dbReference>
<organism evidence="2 3">
    <name type="scientific">Leucocoprinus birnbaumii</name>
    <dbReference type="NCBI Taxonomy" id="56174"/>
    <lineage>
        <taxon>Eukaryota</taxon>
        <taxon>Fungi</taxon>
        <taxon>Dikarya</taxon>
        <taxon>Basidiomycota</taxon>
        <taxon>Agaricomycotina</taxon>
        <taxon>Agaricomycetes</taxon>
        <taxon>Agaricomycetidae</taxon>
        <taxon>Agaricales</taxon>
        <taxon>Agaricineae</taxon>
        <taxon>Agaricaceae</taxon>
        <taxon>Leucocoprinus</taxon>
    </lineage>
</organism>
<feature type="compositionally biased region" description="Basic and acidic residues" evidence="1">
    <location>
        <begin position="10"/>
        <end position="21"/>
    </location>
</feature>
<dbReference type="Gene3D" id="3.80.10.10">
    <property type="entry name" value="Ribonuclease Inhibitor"/>
    <property type="match status" value="1"/>
</dbReference>
<protein>
    <recommendedName>
        <fullName evidence="4">F-box domain-containing protein</fullName>
    </recommendedName>
</protein>
<reference evidence="2" key="1">
    <citation type="submission" date="2022-07" db="EMBL/GenBank/DDBJ databases">
        <title>Genome Sequence of Leucocoprinus birnbaumii.</title>
        <authorList>
            <person name="Buettner E."/>
        </authorList>
    </citation>
    <scope>NUCLEOTIDE SEQUENCE</scope>
    <source>
        <strain evidence="2">VT141</strain>
    </source>
</reference>
<proteinExistence type="predicted"/>
<keyword evidence="3" id="KW-1185">Reference proteome</keyword>
<evidence type="ECO:0008006" key="4">
    <source>
        <dbReference type="Google" id="ProtNLM"/>
    </source>
</evidence>
<dbReference type="Proteomes" id="UP001213000">
    <property type="component" value="Unassembled WGS sequence"/>
</dbReference>